<dbReference type="InterPro" id="IPR001138">
    <property type="entry name" value="Zn2Cys6_DnaBD"/>
</dbReference>
<sequence length="634" mass="69807">MDTTRSEAEIALSPCLQMPLNFQSSNAINRIPELPQKRQRKLTPQGKLDAAATRKRGACMSCRQRKIKCSHARQDSADGETPPASLTSQRATRSSFVVSQQPLEAPEAICSVSFLPPKQEHVNHIEALETYNGGLGHAEAIEEKQFGSQDDSWLWDESLSLDQNSTGVKSYSAEQFSRMLDTACDPFSEPLLRQIQTDQSSWTGHPSEVHESTSASMEQGSLDDGAYQSLELSQSAKSPSRSAILRSADRNKMMQKRAANLTEGDSTASDEYTSAGMNSKVTSNSRHIKERPKVSSHSIKWPLVVQNSPFRKRRLDETTANMYSAPPRAGRPCADNDTTTSRTWNCCCGRSVLNSGYTSGQYSRNRWSFQVERSSVAARSGVAALSSGAVVSMEELPRPEDSNENRGFRSHRKRMQVFVNPPSPKFRREPGAATPKPEYKHSTDVISELFDCEVASNPQGCMLAPQHSFDSTSTQLHEAQVPFSYSTGSDTTLPEARDTCIDYAAAYFTSQNAPTPVTLSNINRSRDVATLVSSFHSPLTTKYMQTPDLSFNSSPPAPEIPRIKTLTPGTTDHGYYGLSHSVHGFGNAARKIDFGAPTTTHFGRVPTQEELNLDLELFPVDGADLCFDFDPFTS</sequence>
<dbReference type="EMBL" id="JAFJYH010000122">
    <property type="protein sequence ID" value="KAG4418713.1"/>
    <property type="molecule type" value="Genomic_DNA"/>
</dbReference>
<dbReference type="SUPFAM" id="SSF57701">
    <property type="entry name" value="Zn2/Cys6 DNA-binding domain"/>
    <property type="match status" value="1"/>
</dbReference>
<comment type="caution">
    <text evidence="3">The sequence shown here is derived from an EMBL/GenBank/DDBJ whole genome shotgun (WGS) entry which is preliminary data.</text>
</comment>
<evidence type="ECO:0008006" key="5">
    <source>
        <dbReference type="Google" id="ProtNLM"/>
    </source>
</evidence>
<feature type="region of interest" description="Disordered" evidence="2">
    <location>
        <begin position="70"/>
        <end position="93"/>
    </location>
</feature>
<reference evidence="3" key="1">
    <citation type="submission" date="2021-02" db="EMBL/GenBank/DDBJ databases">
        <title>Genome sequence Cadophora malorum strain M34.</title>
        <authorList>
            <person name="Stefanovic E."/>
            <person name="Vu D."/>
            <person name="Scully C."/>
            <person name="Dijksterhuis J."/>
            <person name="Roader J."/>
            <person name="Houbraken J."/>
        </authorList>
    </citation>
    <scope>NUCLEOTIDE SEQUENCE</scope>
    <source>
        <strain evidence="3">M34</strain>
    </source>
</reference>
<dbReference type="GO" id="GO:0000981">
    <property type="term" value="F:DNA-binding transcription factor activity, RNA polymerase II-specific"/>
    <property type="evidence" value="ECO:0007669"/>
    <property type="project" value="InterPro"/>
</dbReference>
<proteinExistence type="predicted"/>
<feature type="compositionally biased region" description="Polar residues" evidence="2">
    <location>
        <begin position="230"/>
        <end position="241"/>
    </location>
</feature>
<evidence type="ECO:0000313" key="3">
    <source>
        <dbReference type="EMBL" id="KAG4418713.1"/>
    </source>
</evidence>
<feature type="region of interest" description="Disordered" evidence="2">
    <location>
        <begin position="198"/>
        <end position="294"/>
    </location>
</feature>
<protein>
    <recommendedName>
        <fullName evidence="5">Zn(2)-C6 fungal-type domain-containing protein</fullName>
    </recommendedName>
</protein>
<keyword evidence="1" id="KW-0539">Nucleus</keyword>
<feature type="compositionally biased region" description="Polar residues" evidence="2">
    <location>
        <begin position="84"/>
        <end position="93"/>
    </location>
</feature>
<name>A0A8H7TH09_9HELO</name>
<evidence type="ECO:0000256" key="1">
    <source>
        <dbReference type="ARBA" id="ARBA00023242"/>
    </source>
</evidence>
<dbReference type="AlphaFoldDB" id="A0A8H7TH09"/>
<feature type="region of interest" description="Disordered" evidence="2">
    <location>
        <begin position="420"/>
        <end position="439"/>
    </location>
</feature>
<feature type="compositionally biased region" description="Polar residues" evidence="2">
    <location>
        <begin position="263"/>
        <end position="285"/>
    </location>
</feature>
<dbReference type="Proteomes" id="UP000664132">
    <property type="component" value="Unassembled WGS sequence"/>
</dbReference>
<gene>
    <name evidence="3" type="ORF">IFR04_008158</name>
</gene>
<evidence type="ECO:0000313" key="4">
    <source>
        <dbReference type="Proteomes" id="UP000664132"/>
    </source>
</evidence>
<dbReference type="GO" id="GO:0008270">
    <property type="term" value="F:zinc ion binding"/>
    <property type="evidence" value="ECO:0007669"/>
    <property type="project" value="InterPro"/>
</dbReference>
<keyword evidence="4" id="KW-1185">Reference proteome</keyword>
<dbReference type="OrthoDB" id="3518809at2759"/>
<accession>A0A8H7TH09</accession>
<evidence type="ECO:0000256" key="2">
    <source>
        <dbReference type="SAM" id="MobiDB-lite"/>
    </source>
</evidence>
<organism evidence="3 4">
    <name type="scientific">Cadophora malorum</name>
    <dbReference type="NCBI Taxonomy" id="108018"/>
    <lineage>
        <taxon>Eukaryota</taxon>
        <taxon>Fungi</taxon>
        <taxon>Dikarya</taxon>
        <taxon>Ascomycota</taxon>
        <taxon>Pezizomycotina</taxon>
        <taxon>Leotiomycetes</taxon>
        <taxon>Helotiales</taxon>
        <taxon>Ploettnerulaceae</taxon>
        <taxon>Cadophora</taxon>
    </lineage>
</organism>
<dbReference type="InterPro" id="IPR036864">
    <property type="entry name" value="Zn2-C6_fun-type_DNA-bd_sf"/>
</dbReference>
<dbReference type="CDD" id="cd00067">
    <property type="entry name" value="GAL4"/>
    <property type="match status" value="1"/>
</dbReference>